<gene>
    <name evidence="3" type="ORF">N7492_000733</name>
</gene>
<dbReference type="SUPFAM" id="SSF55486">
    <property type="entry name" value="Metalloproteases ('zincins'), catalytic domain"/>
    <property type="match status" value="1"/>
</dbReference>
<evidence type="ECO:0000256" key="2">
    <source>
        <dbReference type="SAM" id="SignalP"/>
    </source>
</evidence>
<dbReference type="Gene3D" id="3.40.390.10">
    <property type="entry name" value="Collagenase (Catalytic Domain)"/>
    <property type="match status" value="1"/>
</dbReference>
<protein>
    <recommendedName>
        <fullName evidence="5">Peptidase M12A domain-containing protein</fullName>
    </recommendedName>
</protein>
<evidence type="ECO:0008006" key="5">
    <source>
        <dbReference type="Google" id="ProtNLM"/>
    </source>
</evidence>
<keyword evidence="4" id="KW-1185">Reference proteome</keyword>
<reference evidence="3" key="2">
    <citation type="journal article" date="2023" name="IMA Fungus">
        <title>Comparative genomic study of the Penicillium genus elucidates a diverse pangenome and 15 lateral gene transfer events.</title>
        <authorList>
            <person name="Petersen C."/>
            <person name="Sorensen T."/>
            <person name="Nielsen M.R."/>
            <person name="Sondergaard T.E."/>
            <person name="Sorensen J.L."/>
            <person name="Fitzpatrick D.A."/>
            <person name="Frisvad J.C."/>
            <person name="Nielsen K.L."/>
        </authorList>
    </citation>
    <scope>NUCLEOTIDE SEQUENCE</scope>
    <source>
        <strain evidence="3">IBT 21917</strain>
    </source>
</reference>
<keyword evidence="2" id="KW-0732">Signal</keyword>
<dbReference type="GO" id="GO:0008237">
    <property type="term" value="F:metallopeptidase activity"/>
    <property type="evidence" value="ECO:0007669"/>
    <property type="project" value="InterPro"/>
</dbReference>
<accession>A0A9W9ISG6</accession>
<name>A0A9W9ISG6_9EURO</name>
<feature type="compositionally biased region" description="Pro residues" evidence="1">
    <location>
        <begin position="271"/>
        <end position="289"/>
    </location>
</feature>
<evidence type="ECO:0000256" key="1">
    <source>
        <dbReference type="SAM" id="MobiDB-lite"/>
    </source>
</evidence>
<evidence type="ECO:0000313" key="3">
    <source>
        <dbReference type="EMBL" id="KAJ5183117.1"/>
    </source>
</evidence>
<organism evidence="3 4">
    <name type="scientific">Penicillium capsulatum</name>
    <dbReference type="NCBI Taxonomy" id="69766"/>
    <lineage>
        <taxon>Eukaryota</taxon>
        <taxon>Fungi</taxon>
        <taxon>Dikarya</taxon>
        <taxon>Ascomycota</taxon>
        <taxon>Pezizomycotina</taxon>
        <taxon>Eurotiomycetes</taxon>
        <taxon>Eurotiomycetidae</taxon>
        <taxon>Eurotiales</taxon>
        <taxon>Aspergillaceae</taxon>
        <taxon>Penicillium</taxon>
    </lineage>
</organism>
<feature type="signal peptide" evidence="2">
    <location>
        <begin position="1"/>
        <end position="22"/>
    </location>
</feature>
<reference evidence="3" key="1">
    <citation type="submission" date="2022-11" db="EMBL/GenBank/DDBJ databases">
        <authorList>
            <person name="Petersen C."/>
        </authorList>
    </citation>
    <scope>NUCLEOTIDE SEQUENCE</scope>
    <source>
        <strain evidence="3">IBT 21917</strain>
    </source>
</reference>
<dbReference type="AlphaFoldDB" id="A0A9W9ISG6"/>
<proteinExistence type="predicted"/>
<comment type="caution">
    <text evidence="3">The sequence shown here is derived from an EMBL/GenBank/DDBJ whole genome shotgun (WGS) entry which is preliminary data.</text>
</comment>
<dbReference type="EMBL" id="JAPQKO010000001">
    <property type="protein sequence ID" value="KAJ5183117.1"/>
    <property type="molecule type" value="Genomic_DNA"/>
</dbReference>
<evidence type="ECO:0000313" key="4">
    <source>
        <dbReference type="Proteomes" id="UP001146351"/>
    </source>
</evidence>
<feature type="chain" id="PRO_5040893680" description="Peptidase M12A domain-containing protein" evidence="2">
    <location>
        <begin position="23"/>
        <end position="339"/>
    </location>
</feature>
<dbReference type="OrthoDB" id="291007at2759"/>
<sequence>MKIFTWQSALLALQLCLTGVEAGFRAKSCQVWPRRTIPYCFQANSISTKTKDRVKSAFGLWESKGAPATFINTGNCEDPASPDYLADILVVREIVGADFMSSTVGYRGPGYEQSLTIGTFYDFHKLRVTNSDWVGAIAHEIGHVMCLLNENQRPDLKSQLDLKCKNTIEYRRAAPNDREKVMKACGDIREAATRKMWGPFQYVFYPNSDHLIKSDNVDWGSIMLQDGKAFSSRGKVITKTDGSSLKSSWKDGPSDGDISFLKTFWNEDSAPPLPPRPVGEPAYPPPLPARPQENPLYPPPLPLSDEADPFEAVPPYNAVDPNAPPRYGADIVENAYVCV</sequence>
<feature type="region of interest" description="Disordered" evidence="1">
    <location>
        <begin position="270"/>
        <end position="325"/>
    </location>
</feature>
<dbReference type="InterPro" id="IPR024079">
    <property type="entry name" value="MetalloPept_cat_dom_sf"/>
</dbReference>
<dbReference type="Proteomes" id="UP001146351">
    <property type="component" value="Unassembled WGS sequence"/>
</dbReference>